<proteinExistence type="predicted"/>
<keyword evidence="2" id="KW-1185">Reference proteome</keyword>
<dbReference type="EMBL" id="JBGMEL010000011">
    <property type="protein sequence ID" value="MFA0791283.1"/>
    <property type="molecule type" value="Genomic_DNA"/>
</dbReference>
<organism evidence="1 2">
    <name type="scientific">Microbulbifer echini</name>
    <dbReference type="NCBI Taxonomy" id="1529067"/>
    <lineage>
        <taxon>Bacteria</taxon>
        <taxon>Pseudomonadati</taxon>
        <taxon>Pseudomonadota</taxon>
        <taxon>Gammaproteobacteria</taxon>
        <taxon>Cellvibrionales</taxon>
        <taxon>Microbulbiferaceae</taxon>
        <taxon>Microbulbifer</taxon>
    </lineage>
</organism>
<name>A0ABV4NQA5_9GAMM</name>
<reference evidence="1 2" key="1">
    <citation type="submission" date="2024-08" db="EMBL/GenBank/DDBJ databases">
        <authorList>
            <person name="Ishaq N."/>
        </authorList>
    </citation>
    <scope>NUCLEOTIDE SEQUENCE [LARGE SCALE GENOMIC DNA]</scope>
    <source>
        <strain evidence="1 2">JCM 30400</strain>
    </source>
</reference>
<gene>
    <name evidence="1" type="ORF">ACCI51_12070</name>
</gene>
<dbReference type="Proteomes" id="UP001569414">
    <property type="component" value="Unassembled WGS sequence"/>
</dbReference>
<evidence type="ECO:0000313" key="1">
    <source>
        <dbReference type="EMBL" id="MFA0791283.1"/>
    </source>
</evidence>
<sequence length="77" mass="8351">MAQEYCNDSVECSASYFEDHTSYPTLKIPREKPIDTKADVFSGNGVAFNDVKFDISAPVSAILGAYTLAPVDPMVAM</sequence>
<protein>
    <submittedName>
        <fullName evidence="1">Uncharacterized protein</fullName>
    </submittedName>
</protein>
<dbReference type="RefSeq" id="WP_371843760.1">
    <property type="nucleotide sequence ID" value="NZ_JBGMEL010000011.1"/>
</dbReference>
<accession>A0ABV4NQA5</accession>
<comment type="caution">
    <text evidence="1">The sequence shown here is derived from an EMBL/GenBank/DDBJ whole genome shotgun (WGS) entry which is preliminary data.</text>
</comment>
<evidence type="ECO:0000313" key="2">
    <source>
        <dbReference type="Proteomes" id="UP001569414"/>
    </source>
</evidence>